<protein>
    <recommendedName>
        <fullName evidence="3">Winged helix-turn-helix domain-containing protein</fullName>
    </recommendedName>
</protein>
<dbReference type="EMBL" id="LGIA01000040">
    <property type="protein sequence ID" value="KOH46229.1"/>
    <property type="molecule type" value="Genomic_DNA"/>
</dbReference>
<name>A0A0L8VCP9_9BACT</name>
<dbReference type="InterPro" id="IPR036388">
    <property type="entry name" value="WH-like_DNA-bd_sf"/>
</dbReference>
<evidence type="ECO:0008006" key="3">
    <source>
        <dbReference type="Google" id="ProtNLM"/>
    </source>
</evidence>
<dbReference type="AlphaFoldDB" id="A0A0L8VCP9"/>
<comment type="caution">
    <text evidence="1">The sequence shown here is derived from an EMBL/GenBank/DDBJ whole genome shotgun (WGS) entry which is preliminary data.</text>
</comment>
<sequence>MIKFQISANTKKIWEYLDRKGEASLREIEEQLELQEQDACLALGWMVYNNQVILHLKGRDLFAVIFD</sequence>
<accession>A0A0L8VCP9</accession>
<dbReference type="Gene3D" id="1.10.10.10">
    <property type="entry name" value="Winged helix-like DNA-binding domain superfamily/Winged helix DNA-binding domain"/>
    <property type="match status" value="1"/>
</dbReference>
<proteinExistence type="predicted"/>
<evidence type="ECO:0000313" key="1">
    <source>
        <dbReference type="EMBL" id="KOH46229.1"/>
    </source>
</evidence>
<gene>
    <name evidence="1" type="ORF">NC99_09570</name>
</gene>
<dbReference type="InterPro" id="IPR019707">
    <property type="entry name" value="DUF2582"/>
</dbReference>
<evidence type="ECO:0000313" key="2">
    <source>
        <dbReference type="Proteomes" id="UP000036958"/>
    </source>
</evidence>
<dbReference type="Pfam" id="PF10771">
    <property type="entry name" value="DUF2582"/>
    <property type="match status" value="1"/>
</dbReference>
<dbReference type="Proteomes" id="UP000036958">
    <property type="component" value="Unassembled WGS sequence"/>
</dbReference>
<dbReference type="OrthoDB" id="5570695at2"/>
<dbReference type="RefSeq" id="WP_053180226.1">
    <property type="nucleotide sequence ID" value="NZ_LGIA01000040.1"/>
</dbReference>
<organism evidence="1 2">
    <name type="scientific">Sunxiuqinia dokdonensis</name>
    <dbReference type="NCBI Taxonomy" id="1409788"/>
    <lineage>
        <taxon>Bacteria</taxon>
        <taxon>Pseudomonadati</taxon>
        <taxon>Bacteroidota</taxon>
        <taxon>Bacteroidia</taxon>
        <taxon>Marinilabiliales</taxon>
        <taxon>Prolixibacteraceae</taxon>
        <taxon>Sunxiuqinia</taxon>
    </lineage>
</organism>
<reference evidence="2" key="1">
    <citation type="submission" date="2015-07" db="EMBL/GenBank/DDBJ databases">
        <title>Genome sequencing of Sunxiuqinia dokdonensis strain SK.</title>
        <authorList>
            <person name="Ahn S."/>
            <person name="Kim B.-C."/>
        </authorList>
    </citation>
    <scope>NUCLEOTIDE SEQUENCE [LARGE SCALE GENOMIC DNA]</scope>
    <source>
        <strain evidence="2">SK</strain>
    </source>
</reference>
<keyword evidence="2" id="KW-1185">Reference proteome</keyword>
<dbReference type="STRING" id="1409788.NC99_09570"/>